<keyword evidence="1" id="KW-0732">Signal</keyword>
<name>A0AAU7XD71_9HYPH</name>
<organism evidence="2">
    <name type="scientific">Methyloraptor flagellatus</name>
    <dbReference type="NCBI Taxonomy" id="3162530"/>
    <lineage>
        <taxon>Bacteria</taxon>
        <taxon>Pseudomonadati</taxon>
        <taxon>Pseudomonadota</taxon>
        <taxon>Alphaproteobacteria</taxon>
        <taxon>Hyphomicrobiales</taxon>
        <taxon>Ancalomicrobiaceae</taxon>
        <taxon>Methyloraptor</taxon>
    </lineage>
</organism>
<evidence type="ECO:0000256" key="1">
    <source>
        <dbReference type="SAM" id="SignalP"/>
    </source>
</evidence>
<keyword evidence="2" id="KW-0560">Oxidoreductase</keyword>
<sequence length="232" mass="24440">MLDRRSFILSVGTAALTNTSIAEAAPSATADTVAAPASGAPEALLTLTPKEAALLTALVDRLIPADDLSPSASQCGVVTYIDRQLAGAFGAGARLYLEGPFRPNAPAVFGYQSAMTPLQLVQAGAAELDDWSTAQRGKPIAALPAAELDPVLKDLEAGKITLGRVKATAFFEMLLQLTMEGFFADPIYGGNRDKAAWRMIGYPGLPATYAKAIRTHRGKRYEAEPKSIADFA</sequence>
<dbReference type="EMBL" id="CP158568">
    <property type="protein sequence ID" value="XBY46052.1"/>
    <property type="molecule type" value="Genomic_DNA"/>
</dbReference>
<dbReference type="InterPro" id="IPR006311">
    <property type="entry name" value="TAT_signal"/>
</dbReference>
<proteinExistence type="predicted"/>
<dbReference type="RefSeq" id="WP_407051149.1">
    <property type="nucleotide sequence ID" value="NZ_CP158568.1"/>
</dbReference>
<dbReference type="AlphaFoldDB" id="A0AAU7XD71"/>
<accession>A0AAU7XD71</accession>
<protein>
    <submittedName>
        <fullName evidence="2">Gluconate 2-dehydrogenase subunit 3 family protein</fullName>
        <ecNumber evidence="2">1.-.-.-</ecNumber>
    </submittedName>
</protein>
<reference evidence="2" key="1">
    <citation type="submission" date="2024-06" db="EMBL/GenBank/DDBJ databases">
        <title>Methylostella associata gen. nov., sp. nov., a novel Ancalomicrobiaceae-affiliated facultatively methylotrophic bacteria that feed on methanotrophs of the genus Methylococcus.</title>
        <authorList>
            <person name="Saltykova V."/>
            <person name="Danilova O.V."/>
            <person name="Oshkin I.Y."/>
            <person name="Belova S.E."/>
            <person name="Pimenov N.V."/>
            <person name="Dedysh S.N."/>
        </authorList>
    </citation>
    <scope>NUCLEOTIDE SEQUENCE</scope>
    <source>
        <strain evidence="2">S20</strain>
    </source>
</reference>
<gene>
    <name evidence="2" type="ORF">ABS361_07410</name>
</gene>
<dbReference type="EC" id="1.-.-.-" evidence="2"/>
<evidence type="ECO:0000313" key="2">
    <source>
        <dbReference type="EMBL" id="XBY46052.1"/>
    </source>
</evidence>
<dbReference type="Pfam" id="PF13618">
    <property type="entry name" value="Gluconate_2-dh3"/>
    <property type="match status" value="1"/>
</dbReference>
<feature type="chain" id="PRO_5043829236" evidence="1">
    <location>
        <begin position="25"/>
        <end position="232"/>
    </location>
</feature>
<dbReference type="GO" id="GO:0016491">
    <property type="term" value="F:oxidoreductase activity"/>
    <property type="evidence" value="ECO:0007669"/>
    <property type="project" value="UniProtKB-KW"/>
</dbReference>
<dbReference type="PROSITE" id="PS51318">
    <property type="entry name" value="TAT"/>
    <property type="match status" value="1"/>
</dbReference>
<dbReference type="KEGG" id="mflg:ABS361_07410"/>
<feature type="signal peptide" evidence="1">
    <location>
        <begin position="1"/>
        <end position="24"/>
    </location>
</feature>
<dbReference type="InterPro" id="IPR027056">
    <property type="entry name" value="Gluconate_2DH_su3"/>
</dbReference>